<feature type="compositionally biased region" description="Polar residues" evidence="1">
    <location>
        <begin position="955"/>
        <end position="967"/>
    </location>
</feature>
<protein>
    <submittedName>
        <fullName evidence="3">Expressed protein</fullName>
    </submittedName>
</protein>
<proteinExistence type="predicted"/>
<feature type="region of interest" description="Disordered" evidence="1">
    <location>
        <begin position="905"/>
        <end position="930"/>
    </location>
</feature>
<reference evidence="3" key="1">
    <citation type="submission" date="2022-06" db="EMBL/GenBank/DDBJ databases">
        <authorList>
            <consortium name="SYNGENTA / RWTH Aachen University"/>
        </authorList>
    </citation>
    <scope>NUCLEOTIDE SEQUENCE</scope>
</reference>
<evidence type="ECO:0000256" key="1">
    <source>
        <dbReference type="SAM" id="MobiDB-lite"/>
    </source>
</evidence>
<keyword evidence="2" id="KW-0472">Membrane</keyword>
<feature type="region of interest" description="Disordered" evidence="1">
    <location>
        <begin position="951"/>
        <end position="972"/>
    </location>
</feature>
<organism evidence="3 4">
    <name type="scientific">Phakopsora pachyrhizi</name>
    <name type="common">Asian soybean rust disease fungus</name>
    <dbReference type="NCBI Taxonomy" id="170000"/>
    <lineage>
        <taxon>Eukaryota</taxon>
        <taxon>Fungi</taxon>
        <taxon>Dikarya</taxon>
        <taxon>Basidiomycota</taxon>
        <taxon>Pucciniomycotina</taxon>
        <taxon>Pucciniomycetes</taxon>
        <taxon>Pucciniales</taxon>
        <taxon>Phakopsoraceae</taxon>
        <taxon>Phakopsora</taxon>
    </lineage>
</organism>
<feature type="region of interest" description="Disordered" evidence="1">
    <location>
        <begin position="537"/>
        <end position="587"/>
    </location>
</feature>
<accession>A0AAV0AIN5</accession>
<gene>
    <name evidence="3" type="ORF">PPACK8108_LOCUS1059</name>
</gene>
<comment type="caution">
    <text evidence="3">The sequence shown here is derived from an EMBL/GenBank/DDBJ whole genome shotgun (WGS) entry which is preliminary data.</text>
</comment>
<sequence>MARRAILNVTTEQAQQNLILERTKNWISGGLYSEDAYSYLDCSKYSSSQKPQRLPSNFQKIVAKYQNDFVSSNQEPVLCMIHKCFSMCTKGENHAEAYVGLLQTGDCICLSLTSDKKPVALNALCSSFDQEKIRSFPYIFKILLQKGINLEAFKPSCNFNKKLESSFLSGNSKISSTVSKVAFHSNHYSKSLLSYSIYGTKVNNLIRKFLKSDFKPANSNAESNSSLRFSAPEASEESNLSFLPAPLGSISGFPNPSFLSQETFQSFSTLPKSSTAVASPTGMVALSDTSVSYYETLSTVAYATSSNSFPQGSGPQPRLNKSADPTVVNQQLTLIGIALACLVAFLTAVAILLHLNRLSKARKRALIDAMESTLKSQRHIPEGSRKACSRGSRDLESGSFKMIYPDQTAQYPKATELRDWTFPSTTRRSINLVSTAMLPKEVQMSWVGVGKEVSSSTSRVDNSGFHRSVKVDKVNSDEEIEEAKNRGKTNGVNSQESLLNNSTEYEKGQPVKTFSESFSSTRALDSNTLKNQLKDEFQEEEEQVKLASPTLSSISRRRPMTSYTPSRKSSLPLRSLAPPAYSHRASPRRSWVFGDKISLKLINSISNAALDRESRPIPVRRLTKSFGIGSDSEMEDEVNDEDSQQAGQSENKRKIVSNSLKYNNTCLGNQNSALRMNNSMMAAIHLKEFRKVKHNSMGSNSFASYRPPIPLIPGRKESKSFSSYSINEVSHPISDSSLFRNKYHQRHTMFSSVQYGPPSTSFAKISRPSPFVKASICVNNDKNTSEIDFNSAGGRLKNKNVIRGHCYSNSAPSIEFLKGLVEEKLDGKELKVKLSVTNPDPDCSAIEYLIKAEPTNFLKNSLPFPKNHSQSFGAERLESFSNLQHCNHSQESVNLMSSFTKNLKNRARSRSEIQSGSNIHSPGRSYEAKRSGGLGNHLKWLDLSLRGDEEAKKSNLPSSPLALSTSKDSGEKRKKNLIFGQSFRVTNNTARSPAKIKQKLHPIYNFPVSNPRAFYQNSLLTDFGTTPNSLSSSSKRSSLTNGNSVSVSKSSNYPISFKSAISEKKLYHHHRTLINGNFFDKALTSSPNNSISSFPIGGIFEFKDSGGVYAYEKYRALRLGKNGAAYHDAELSNEGNEDEREVRWESRLNSSGSFSAEPKYFENKRELRIANPDSY</sequence>
<keyword evidence="2" id="KW-1133">Transmembrane helix</keyword>
<evidence type="ECO:0000313" key="4">
    <source>
        <dbReference type="Proteomes" id="UP001153365"/>
    </source>
</evidence>
<keyword evidence="2" id="KW-0812">Transmembrane</keyword>
<name>A0AAV0AIN5_PHAPC</name>
<feature type="compositionally biased region" description="Low complexity" evidence="1">
    <location>
        <begin position="565"/>
        <end position="580"/>
    </location>
</feature>
<feature type="compositionally biased region" description="Polar residues" evidence="1">
    <location>
        <begin position="488"/>
        <end position="503"/>
    </location>
</feature>
<feature type="region of interest" description="Disordered" evidence="1">
    <location>
        <begin position="1026"/>
        <end position="1050"/>
    </location>
</feature>
<keyword evidence="4" id="KW-1185">Reference proteome</keyword>
<feature type="compositionally biased region" description="Acidic residues" evidence="1">
    <location>
        <begin position="632"/>
        <end position="643"/>
    </location>
</feature>
<dbReference type="AlphaFoldDB" id="A0AAV0AIN5"/>
<evidence type="ECO:0000313" key="3">
    <source>
        <dbReference type="EMBL" id="CAH7666708.1"/>
    </source>
</evidence>
<feature type="region of interest" description="Disordered" evidence="1">
    <location>
        <begin position="626"/>
        <end position="652"/>
    </location>
</feature>
<feature type="transmembrane region" description="Helical" evidence="2">
    <location>
        <begin position="332"/>
        <end position="355"/>
    </location>
</feature>
<feature type="region of interest" description="Disordered" evidence="1">
    <location>
        <begin position="476"/>
        <end position="520"/>
    </location>
</feature>
<dbReference type="EMBL" id="CALTRL010000147">
    <property type="protein sequence ID" value="CAH7666708.1"/>
    <property type="molecule type" value="Genomic_DNA"/>
</dbReference>
<dbReference type="Proteomes" id="UP001153365">
    <property type="component" value="Unassembled WGS sequence"/>
</dbReference>
<evidence type="ECO:0000256" key="2">
    <source>
        <dbReference type="SAM" id="Phobius"/>
    </source>
</evidence>